<evidence type="ECO:0000313" key="14">
    <source>
        <dbReference type="Proteomes" id="UP000178107"/>
    </source>
</evidence>
<feature type="transmembrane region" description="Helical" evidence="12">
    <location>
        <begin position="12"/>
        <end position="33"/>
    </location>
</feature>
<dbReference type="PANTHER" id="PTHR43469:SF1">
    <property type="entry name" value="SPBETA PROPHAGE-DERIVED DISULFIDE BOND FORMATION PROTEIN B"/>
    <property type="match status" value="1"/>
</dbReference>
<dbReference type="PANTHER" id="PTHR43469">
    <property type="entry name" value="DISULFIDE FORMATION PROTEIN-RELATED"/>
    <property type="match status" value="1"/>
</dbReference>
<proteinExistence type="inferred from homology"/>
<accession>A0A1G2T0L9</accession>
<comment type="caution">
    <text evidence="13">The sequence shown here is derived from an EMBL/GenBank/DDBJ whole genome shotgun (WGS) entry which is preliminary data.</text>
</comment>
<keyword evidence="9" id="KW-1015">Disulfide bond</keyword>
<dbReference type="GO" id="GO:0016020">
    <property type="term" value="C:membrane"/>
    <property type="evidence" value="ECO:0007669"/>
    <property type="project" value="UniProtKB-SubCell"/>
</dbReference>
<keyword evidence="10" id="KW-0143">Chaperone</keyword>
<keyword evidence="5" id="KW-0249">Electron transport</keyword>
<protein>
    <recommendedName>
        <fullName evidence="15">Disulfide bond formation protein DsbB</fullName>
    </recommendedName>
</protein>
<evidence type="ECO:0000256" key="2">
    <source>
        <dbReference type="ARBA" id="ARBA00007602"/>
    </source>
</evidence>
<evidence type="ECO:0000256" key="6">
    <source>
        <dbReference type="ARBA" id="ARBA00022989"/>
    </source>
</evidence>
<gene>
    <name evidence="13" type="ORF">A2838_01055</name>
</gene>
<evidence type="ECO:0000256" key="5">
    <source>
        <dbReference type="ARBA" id="ARBA00022982"/>
    </source>
</evidence>
<evidence type="ECO:0000256" key="10">
    <source>
        <dbReference type="ARBA" id="ARBA00023186"/>
    </source>
</evidence>
<keyword evidence="11" id="KW-0676">Redox-active center</keyword>
<evidence type="ECO:0000256" key="7">
    <source>
        <dbReference type="ARBA" id="ARBA00023002"/>
    </source>
</evidence>
<dbReference type="GO" id="GO:0006457">
    <property type="term" value="P:protein folding"/>
    <property type="evidence" value="ECO:0007669"/>
    <property type="project" value="InterPro"/>
</dbReference>
<comment type="subcellular location">
    <subcellularLocation>
        <location evidence="1">Membrane</location>
        <topology evidence="1">Multi-pass membrane protein</topology>
    </subcellularLocation>
</comment>
<keyword evidence="3" id="KW-0813">Transport</keyword>
<dbReference type="InterPro" id="IPR012187">
    <property type="entry name" value="Disulphide_bond_form_BdbC"/>
</dbReference>
<evidence type="ECO:0000256" key="1">
    <source>
        <dbReference type="ARBA" id="ARBA00004141"/>
    </source>
</evidence>
<dbReference type="GO" id="GO:0015035">
    <property type="term" value="F:protein-disulfide reductase activity"/>
    <property type="evidence" value="ECO:0007669"/>
    <property type="project" value="InterPro"/>
</dbReference>
<evidence type="ECO:0000256" key="9">
    <source>
        <dbReference type="ARBA" id="ARBA00023157"/>
    </source>
</evidence>
<reference evidence="13 14" key="1">
    <citation type="journal article" date="2016" name="Nat. Commun.">
        <title>Thousands of microbial genomes shed light on interconnected biogeochemical processes in an aquifer system.</title>
        <authorList>
            <person name="Anantharaman K."/>
            <person name="Brown C.T."/>
            <person name="Hug L.A."/>
            <person name="Sharon I."/>
            <person name="Castelle C.J."/>
            <person name="Probst A.J."/>
            <person name="Thomas B.C."/>
            <person name="Singh A."/>
            <person name="Wilkins M.J."/>
            <person name="Karaoz U."/>
            <person name="Brodie E.L."/>
            <person name="Williams K.H."/>
            <person name="Hubbard S.S."/>
            <person name="Banfield J.F."/>
        </authorList>
    </citation>
    <scope>NUCLEOTIDE SEQUENCE [LARGE SCALE GENOMIC DNA]</scope>
</reference>
<evidence type="ECO:0000256" key="3">
    <source>
        <dbReference type="ARBA" id="ARBA00022448"/>
    </source>
</evidence>
<feature type="transmembrane region" description="Helical" evidence="12">
    <location>
        <begin position="146"/>
        <end position="168"/>
    </location>
</feature>
<feature type="transmembrane region" description="Helical" evidence="12">
    <location>
        <begin position="45"/>
        <end position="64"/>
    </location>
</feature>
<evidence type="ECO:0008006" key="15">
    <source>
        <dbReference type="Google" id="ProtNLM"/>
    </source>
</evidence>
<keyword evidence="4 12" id="KW-0812">Transmembrane</keyword>
<dbReference type="InterPro" id="IPR003752">
    <property type="entry name" value="DiS_bond_form_DsbB/BdbC"/>
</dbReference>
<feature type="transmembrane region" description="Helical" evidence="12">
    <location>
        <begin position="101"/>
        <end position="120"/>
    </location>
</feature>
<evidence type="ECO:0000256" key="4">
    <source>
        <dbReference type="ARBA" id="ARBA00022692"/>
    </source>
</evidence>
<keyword evidence="8 12" id="KW-0472">Membrane</keyword>
<dbReference type="EMBL" id="MHVH01000004">
    <property type="protein sequence ID" value="OHA90548.1"/>
    <property type="molecule type" value="Genomic_DNA"/>
</dbReference>
<evidence type="ECO:0000256" key="12">
    <source>
        <dbReference type="SAM" id="Phobius"/>
    </source>
</evidence>
<evidence type="ECO:0000256" key="8">
    <source>
        <dbReference type="ARBA" id="ARBA00023136"/>
    </source>
</evidence>
<dbReference type="SUPFAM" id="SSF158442">
    <property type="entry name" value="DsbB-like"/>
    <property type="match status" value="1"/>
</dbReference>
<dbReference type="InterPro" id="IPR023380">
    <property type="entry name" value="DsbB-like_sf"/>
</dbReference>
<name>A0A1G2T0L9_9BACT</name>
<dbReference type="Gene3D" id="1.20.1550.10">
    <property type="entry name" value="DsbB-like"/>
    <property type="match status" value="1"/>
</dbReference>
<evidence type="ECO:0000256" key="11">
    <source>
        <dbReference type="ARBA" id="ARBA00023284"/>
    </source>
</evidence>
<dbReference type="Pfam" id="PF02600">
    <property type="entry name" value="DsbB"/>
    <property type="match status" value="1"/>
</dbReference>
<evidence type="ECO:0000313" key="13">
    <source>
        <dbReference type="EMBL" id="OHA90548.1"/>
    </source>
</evidence>
<organism evidence="13 14">
    <name type="scientific">Candidatus Zambryskibacteria bacterium RIFCSPHIGHO2_01_FULL_46_25</name>
    <dbReference type="NCBI Taxonomy" id="1802738"/>
    <lineage>
        <taxon>Bacteria</taxon>
        <taxon>Candidatus Zambryskiibacteriota</taxon>
    </lineage>
</organism>
<keyword evidence="6 12" id="KW-1133">Transmembrane helix</keyword>
<sequence>MVELVKSFLPYAVLVSHVLLVALFLAIIFRKSWGRKASAFLNQRALTFGLIISLGAIVGSLFYSEIVGYEACVLCWWQRVFLYPQLVLFTIALWKNDRSVFGYSFVLSSLAGIVALYQAYVNWGGASLLPCTAAEGACAKIFVMEFGYITIPVMSLTVVFYLLLLAWINRLYRNENRNA</sequence>
<dbReference type="Proteomes" id="UP000178107">
    <property type="component" value="Unassembled WGS sequence"/>
</dbReference>
<dbReference type="AlphaFoldDB" id="A0A1G2T0L9"/>
<keyword evidence="7" id="KW-0560">Oxidoreductase</keyword>
<comment type="similarity">
    <text evidence="2">Belongs to the DsbB family. BdbC subfamily.</text>
</comment>